<evidence type="ECO:0000256" key="2">
    <source>
        <dbReference type="ARBA" id="ARBA00022516"/>
    </source>
</evidence>
<dbReference type="Proteomes" id="UP001239445">
    <property type="component" value="Unassembled WGS sequence"/>
</dbReference>
<keyword evidence="9" id="KW-0275">Fatty acid biosynthesis</keyword>
<dbReference type="AlphaFoldDB" id="A0AAJ0B0S3"/>
<keyword evidence="4 10" id="KW-0812">Transmembrane</keyword>
<sequence>MPSSSQAKMTTVTTLFTPTVMVLQTTLFLTAWLTIYLLIQLYGPYPVISSLTRYNSRIYSFLSLLLLLLILSPYETLAREAYHLSKIYEYIDIFGVVAAGGHVGLHFGFHHTTTVWLTFVRVLPEGENEGWRWFAAANAAHHVLMYAYFGGWNGELMRRVLVVTGLVQLGLGMVVDAVVAWGRWYGLGGWWRMAVSGALLGGYMVLSLMEMRQREEERAREAKLGTREGGKEKDK</sequence>
<dbReference type="Pfam" id="PF01151">
    <property type="entry name" value="ELO"/>
    <property type="match status" value="1"/>
</dbReference>
<dbReference type="GO" id="GO:0016020">
    <property type="term" value="C:membrane"/>
    <property type="evidence" value="ECO:0007669"/>
    <property type="project" value="UniProtKB-SubCell"/>
</dbReference>
<evidence type="ECO:0000256" key="4">
    <source>
        <dbReference type="ARBA" id="ARBA00022692"/>
    </source>
</evidence>
<evidence type="ECO:0000256" key="7">
    <source>
        <dbReference type="ARBA" id="ARBA00023098"/>
    </source>
</evidence>
<dbReference type="InterPro" id="IPR002076">
    <property type="entry name" value="ELO_fam"/>
</dbReference>
<gene>
    <name evidence="11" type="ORF">QBC47DRAFT_395664</name>
</gene>
<accession>A0AAJ0B0S3</accession>
<keyword evidence="2" id="KW-0444">Lipid biosynthesis</keyword>
<feature type="transmembrane region" description="Helical" evidence="10">
    <location>
        <begin position="90"/>
        <end position="110"/>
    </location>
</feature>
<dbReference type="GO" id="GO:0009922">
    <property type="term" value="F:fatty acid elongase activity"/>
    <property type="evidence" value="ECO:0007669"/>
    <property type="project" value="InterPro"/>
</dbReference>
<keyword evidence="3" id="KW-0808">Transferase</keyword>
<feature type="transmembrane region" description="Helical" evidence="10">
    <location>
        <begin position="190"/>
        <end position="209"/>
    </location>
</feature>
<comment type="subcellular location">
    <subcellularLocation>
        <location evidence="1">Membrane</location>
        <topology evidence="1">Multi-pass membrane protein</topology>
    </subcellularLocation>
</comment>
<dbReference type="EMBL" id="MU839856">
    <property type="protein sequence ID" value="KAK1749570.1"/>
    <property type="molecule type" value="Genomic_DNA"/>
</dbReference>
<reference evidence="11" key="1">
    <citation type="submission" date="2023-06" db="EMBL/GenBank/DDBJ databases">
        <title>Genome-scale phylogeny and comparative genomics of the fungal order Sordariales.</title>
        <authorList>
            <consortium name="Lawrence Berkeley National Laboratory"/>
            <person name="Hensen N."/>
            <person name="Bonometti L."/>
            <person name="Westerberg I."/>
            <person name="Brannstrom I.O."/>
            <person name="Guillou S."/>
            <person name="Cros-Aarteil S."/>
            <person name="Calhoun S."/>
            <person name="Haridas S."/>
            <person name="Kuo A."/>
            <person name="Mondo S."/>
            <person name="Pangilinan J."/>
            <person name="Riley R."/>
            <person name="Labutti K."/>
            <person name="Andreopoulos B."/>
            <person name="Lipzen A."/>
            <person name="Chen C."/>
            <person name="Yanf M."/>
            <person name="Daum C."/>
            <person name="Ng V."/>
            <person name="Clum A."/>
            <person name="Steindorff A."/>
            <person name="Ohm R."/>
            <person name="Martin F."/>
            <person name="Silar P."/>
            <person name="Natvig D."/>
            <person name="Lalanne C."/>
            <person name="Gautier V."/>
            <person name="Ament-Velasquez S.L."/>
            <person name="Kruys A."/>
            <person name="Hutchinson M.I."/>
            <person name="Powell A.J."/>
            <person name="Barry K."/>
            <person name="Miller A.N."/>
            <person name="Grigoriev I.V."/>
            <person name="Debuchy R."/>
            <person name="Gladieux P."/>
            <person name="Thoren M.H."/>
            <person name="Johannesson H."/>
        </authorList>
    </citation>
    <scope>NUCLEOTIDE SEQUENCE</scope>
    <source>
        <strain evidence="11">PSN4</strain>
    </source>
</reference>
<protein>
    <submittedName>
        <fullName evidence="11">Uncharacterized protein</fullName>
    </submittedName>
</protein>
<evidence type="ECO:0000256" key="6">
    <source>
        <dbReference type="ARBA" id="ARBA00022989"/>
    </source>
</evidence>
<keyword evidence="12" id="KW-1185">Reference proteome</keyword>
<feature type="transmembrane region" description="Helical" evidence="10">
    <location>
        <begin position="130"/>
        <end position="149"/>
    </location>
</feature>
<feature type="transmembrane region" description="Helical" evidence="10">
    <location>
        <begin position="161"/>
        <end position="184"/>
    </location>
</feature>
<keyword evidence="6 10" id="KW-1133">Transmembrane helix</keyword>
<evidence type="ECO:0000256" key="9">
    <source>
        <dbReference type="ARBA" id="ARBA00023160"/>
    </source>
</evidence>
<evidence type="ECO:0000256" key="8">
    <source>
        <dbReference type="ARBA" id="ARBA00023136"/>
    </source>
</evidence>
<comment type="caution">
    <text evidence="11">The sequence shown here is derived from an EMBL/GenBank/DDBJ whole genome shotgun (WGS) entry which is preliminary data.</text>
</comment>
<evidence type="ECO:0000256" key="3">
    <source>
        <dbReference type="ARBA" id="ARBA00022679"/>
    </source>
</evidence>
<name>A0AAJ0B0S3_9PEZI</name>
<dbReference type="GO" id="GO:0006633">
    <property type="term" value="P:fatty acid biosynthetic process"/>
    <property type="evidence" value="ECO:0007669"/>
    <property type="project" value="UniProtKB-KW"/>
</dbReference>
<evidence type="ECO:0000256" key="10">
    <source>
        <dbReference type="SAM" id="Phobius"/>
    </source>
</evidence>
<keyword evidence="8 10" id="KW-0472">Membrane</keyword>
<feature type="transmembrane region" description="Helical" evidence="10">
    <location>
        <begin position="58"/>
        <end position="78"/>
    </location>
</feature>
<keyword evidence="5" id="KW-0276">Fatty acid metabolism</keyword>
<organism evidence="11 12">
    <name type="scientific">Echria macrotheca</name>
    <dbReference type="NCBI Taxonomy" id="438768"/>
    <lineage>
        <taxon>Eukaryota</taxon>
        <taxon>Fungi</taxon>
        <taxon>Dikarya</taxon>
        <taxon>Ascomycota</taxon>
        <taxon>Pezizomycotina</taxon>
        <taxon>Sordariomycetes</taxon>
        <taxon>Sordariomycetidae</taxon>
        <taxon>Sordariales</taxon>
        <taxon>Schizotheciaceae</taxon>
        <taxon>Echria</taxon>
    </lineage>
</organism>
<evidence type="ECO:0000256" key="1">
    <source>
        <dbReference type="ARBA" id="ARBA00004141"/>
    </source>
</evidence>
<evidence type="ECO:0000313" key="12">
    <source>
        <dbReference type="Proteomes" id="UP001239445"/>
    </source>
</evidence>
<proteinExistence type="predicted"/>
<feature type="transmembrane region" description="Helical" evidence="10">
    <location>
        <begin position="12"/>
        <end position="38"/>
    </location>
</feature>
<evidence type="ECO:0000313" key="11">
    <source>
        <dbReference type="EMBL" id="KAK1749570.1"/>
    </source>
</evidence>
<evidence type="ECO:0000256" key="5">
    <source>
        <dbReference type="ARBA" id="ARBA00022832"/>
    </source>
</evidence>
<keyword evidence="7" id="KW-0443">Lipid metabolism</keyword>